<dbReference type="RefSeq" id="XP_040692862.1">
    <property type="nucleotide sequence ID" value="XM_040834315.1"/>
</dbReference>
<evidence type="ECO:0000313" key="3">
    <source>
        <dbReference type="Proteomes" id="UP000184383"/>
    </source>
</evidence>
<reference evidence="3" key="1">
    <citation type="journal article" date="2017" name="Genome Biol.">
        <title>Comparative genomics reveals high biological diversity and specific adaptations in the industrially and medically important fungal genus Aspergillus.</title>
        <authorList>
            <person name="de Vries R.P."/>
            <person name="Riley R."/>
            <person name="Wiebenga A."/>
            <person name="Aguilar-Osorio G."/>
            <person name="Amillis S."/>
            <person name="Uchima C.A."/>
            <person name="Anderluh G."/>
            <person name="Asadollahi M."/>
            <person name="Askin M."/>
            <person name="Barry K."/>
            <person name="Battaglia E."/>
            <person name="Bayram O."/>
            <person name="Benocci T."/>
            <person name="Braus-Stromeyer S.A."/>
            <person name="Caldana C."/>
            <person name="Canovas D."/>
            <person name="Cerqueira G.C."/>
            <person name="Chen F."/>
            <person name="Chen W."/>
            <person name="Choi C."/>
            <person name="Clum A."/>
            <person name="Dos Santos R.A."/>
            <person name="Damasio A.R."/>
            <person name="Diallinas G."/>
            <person name="Emri T."/>
            <person name="Fekete E."/>
            <person name="Flipphi M."/>
            <person name="Freyberg S."/>
            <person name="Gallo A."/>
            <person name="Gournas C."/>
            <person name="Habgood R."/>
            <person name="Hainaut M."/>
            <person name="Harispe M.L."/>
            <person name="Henrissat B."/>
            <person name="Hilden K.S."/>
            <person name="Hope R."/>
            <person name="Hossain A."/>
            <person name="Karabika E."/>
            <person name="Karaffa L."/>
            <person name="Karanyi Z."/>
            <person name="Krasevec N."/>
            <person name="Kuo A."/>
            <person name="Kusch H."/>
            <person name="LaButti K."/>
            <person name="Lagendijk E.L."/>
            <person name="Lapidus A."/>
            <person name="Levasseur A."/>
            <person name="Lindquist E."/>
            <person name="Lipzen A."/>
            <person name="Logrieco A.F."/>
            <person name="MacCabe A."/>
            <person name="Maekelae M.R."/>
            <person name="Malavazi I."/>
            <person name="Melin P."/>
            <person name="Meyer V."/>
            <person name="Mielnichuk N."/>
            <person name="Miskei M."/>
            <person name="Molnar A.P."/>
            <person name="Mule G."/>
            <person name="Ngan C.Y."/>
            <person name="Orejas M."/>
            <person name="Orosz E."/>
            <person name="Ouedraogo J.P."/>
            <person name="Overkamp K.M."/>
            <person name="Park H.-S."/>
            <person name="Perrone G."/>
            <person name="Piumi F."/>
            <person name="Punt P.J."/>
            <person name="Ram A.F."/>
            <person name="Ramon A."/>
            <person name="Rauscher S."/>
            <person name="Record E."/>
            <person name="Riano-Pachon D.M."/>
            <person name="Robert V."/>
            <person name="Roehrig J."/>
            <person name="Ruller R."/>
            <person name="Salamov A."/>
            <person name="Salih N.S."/>
            <person name="Samson R.A."/>
            <person name="Sandor E."/>
            <person name="Sanguinetti M."/>
            <person name="Schuetze T."/>
            <person name="Sepcic K."/>
            <person name="Shelest E."/>
            <person name="Sherlock G."/>
            <person name="Sophianopoulou V."/>
            <person name="Squina F.M."/>
            <person name="Sun H."/>
            <person name="Susca A."/>
            <person name="Todd R.B."/>
            <person name="Tsang A."/>
            <person name="Unkles S.E."/>
            <person name="van de Wiele N."/>
            <person name="van Rossen-Uffink D."/>
            <person name="Oliveira J.V."/>
            <person name="Vesth T.C."/>
            <person name="Visser J."/>
            <person name="Yu J.-H."/>
            <person name="Zhou M."/>
            <person name="Andersen M.R."/>
            <person name="Archer D.B."/>
            <person name="Baker S.E."/>
            <person name="Benoit I."/>
            <person name="Brakhage A.A."/>
            <person name="Braus G.H."/>
            <person name="Fischer R."/>
            <person name="Frisvad J.C."/>
            <person name="Goldman G.H."/>
            <person name="Houbraken J."/>
            <person name="Oakley B."/>
            <person name="Pocsi I."/>
            <person name="Scazzocchio C."/>
            <person name="Seiboth B."/>
            <person name="vanKuyk P.A."/>
            <person name="Wortman J."/>
            <person name="Dyer P.S."/>
            <person name="Grigoriev I.V."/>
        </authorList>
    </citation>
    <scope>NUCLEOTIDE SEQUENCE [LARGE SCALE GENOMIC DNA]</scope>
    <source>
        <strain evidence="3">DTO 134E9</strain>
    </source>
</reference>
<dbReference type="Proteomes" id="UP000184383">
    <property type="component" value="Unassembled WGS sequence"/>
</dbReference>
<evidence type="ECO:0000313" key="2">
    <source>
        <dbReference type="EMBL" id="OJJ39186.1"/>
    </source>
</evidence>
<gene>
    <name evidence="2" type="ORF">ASPWEDRAFT_358665</name>
</gene>
<feature type="region of interest" description="Disordered" evidence="1">
    <location>
        <begin position="1"/>
        <end position="71"/>
    </location>
</feature>
<keyword evidence="3" id="KW-1185">Reference proteome</keyword>
<dbReference type="VEuPathDB" id="FungiDB:ASPWEDRAFT_358665"/>
<organism evidence="2 3">
    <name type="scientific">Aspergillus wentii DTO 134E9</name>
    <dbReference type="NCBI Taxonomy" id="1073089"/>
    <lineage>
        <taxon>Eukaryota</taxon>
        <taxon>Fungi</taxon>
        <taxon>Dikarya</taxon>
        <taxon>Ascomycota</taxon>
        <taxon>Pezizomycotina</taxon>
        <taxon>Eurotiomycetes</taxon>
        <taxon>Eurotiomycetidae</taxon>
        <taxon>Eurotiales</taxon>
        <taxon>Aspergillaceae</taxon>
        <taxon>Aspergillus</taxon>
        <taxon>Aspergillus subgen. Cremei</taxon>
    </lineage>
</organism>
<dbReference type="EMBL" id="KV878210">
    <property type="protein sequence ID" value="OJJ39186.1"/>
    <property type="molecule type" value="Genomic_DNA"/>
</dbReference>
<sequence length="130" mass="13705">MHPSGSACSGGALRPVTPTPTPPGCAGNSPGSESQGSRSLWRGRLVGPSGTATPRPARLVTVSPGPPLSQYHRLHQKHSPAIRHMLAVSFPVRIFDPWAQVGRSGGLVLSSPLLFPICRVAHQSKHHTLC</sequence>
<accession>A0A1L9RW82</accession>
<proteinExistence type="predicted"/>
<name>A0A1L9RW82_ASPWE</name>
<protein>
    <submittedName>
        <fullName evidence="2">Uncharacterized protein</fullName>
    </submittedName>
</protein>
<dbReference type="GeneID" id="63750163"/>
<evidence type="ECO:0000256" key="1">
    <source>
        <dbReference type="SAM" id="MobiDB-lite"/>
    </source>
</evidence>
<feature type="compositionally biased region" description="Polar residues" evidence="1">
    <location>
        <begin position="29"/>
        <end position="38"/>
    </location>
</feature>
<dbReference type="AlphaFoldDB" id="A0A1L9RW82"/>